<comment type="caution">
    <text evidence="1">The sequence shown here is derived from an EMBL/GenBank/DDBJ whole genome shotgun (WGS) entry which is preliminary data.</text>
</comment>
<dbReference type="AlphaFoldDB" id="A0A0W7YVB9"/>
<organism evidence="1 2">
    <name type="scientific">Comamonas kerstersii</name>
    <dbReference type="NCBI Taxonomy" id="225992"/>
    <lineage>
        <taxon>Bacteria</taxon>
        <taxon>Pseudomonadati</taxon>
        <taxon>Pseudomonadota</taxon>
        <taxon>Betaproteobacteria</taxon>
        <taxon>Burkholderiales</taxon>
        <taxon>Comamonadaceae</taxon>
        <taxon>Comamonas</taxon>
    </lineage>
</organism>
<dbReference type="RefSeq" id="WP_082669803.1">
    <property type="nucleotide sequence ID" value="NZ_LPXH01000037.1"/>
</dbReference>
<reference evidence="1 2" key="1">
    <citation type="submission" date="2015-12" db="EMBL/GenBank/DDBJ databases">
        <title>Complete genome sequence of a multi-drug resistant strain Acidovorax sp. 12322-1.</title>
        <authorList>
            <person name="Ming D."/>
            <person name="Wang M."/>
            <person name="Hu S."/>
            <person name="Zhou Y."/>
            <person name="Jiang T."/>
        </authorList>
    </citation>
    <scope>NUCLEOTIDE SEQUENCE [LARGE SCALE GENOMIC DNA]</scope>
    <source>
        <strain evidence="1 2">12322-1</strain>
    </source>
</reference>
<dbReference type="Proteomes" id="UP000053300">
    <property type="component" value="Unassembled WGS sequence"/>
</dbReference>
<protein>
    <recommendedName>
        <fullName evidence="3">DUF4238 domain-containing protein</fullName>
    </recommendedName>
</protein>
<name>A0A0W7YVB9_9BURK</name>
<accession>A0A0W7YVB9</accession>
<proteinExistence type="predicted"/>
<dbReference type="EMBL" id="LPXH01000037">
    <property type="protein sequence ID" value="KUF39084.1"/>
    <property type="molecule type" value="Genomic_DNA"/>
</dbReference>
<sequence length="339" mass="39451">MKEIRRNNHFVPKLYLKQWAQDGRIPTYRLLVSNEAVPEWRDLSLSKIAFREHLYTYAMAKEETDEFEHWLAEEFENPAVDAIDRVVRDQRLSPEHWRRLVRFAVAQEVRTPAWFKSFVARQHAQLPSLIQETLEWSVKKLEKYHATKQPLPASPLKDALLPSKVITQQGADGQGHIGVEVVVGRQLWLWTIRHILTTTIERISTRKWNIVRAPDGVSWPTSDDPLIRLNYRGPTEYNFGSGWGVKNTDIFLPLSPTHLLHTCIGGPGWPRGVTVNRDMALFLRRVILEHADRYVFSVDKTDVSRLRPRTVSLSGYNEESAFWANWRNDQLKAEQDIRS</sequence>
<evidence type="ECO:0000313" key="2">
    <source>
        <dbReference type="Proteomes" id="UP000053300"/>
    </source>
</evidence>
<gene>
    <name evidence="1" type="ORF">AS359_00530</name>
</gene>
<dbReference type="Pfam" id="PF14022">
    <property type="entry name" value="DUF4238"/>
    <property type="match status" value="1"/>
</dbReference>
<evidence type="ECO:0000313" key="1">
    <source>
        <dbReference type="EMBL" id="KUF39084.1"/>
    </source>
</evidence>
<evidence type="ECO:0008006" key="3">
    <source>
        <dbReference type="Google" id="ProtNLM"/>
    </source>
</evidence>
<keyword evidence="2" id="KW-1185">Reference proteome</keyword>
<dbReference type="InterPro" id="IPR025332">
    <property type="entry name" value="DUF4238"/>
</dbReference>